<keyword evidence="11" id="KW-1185">Reference proteome</keyword>
<evidence type="ECO:0000256" key="8">
    <source>
        <dbReference type="SAM" id="Phobius"/>
    </source>
</evidence>
<feature type="transmembrane region" description="Helical" evidence="8">
    <location>
        <begin position="185"/>
        <end position="204"/>
    </location>
</feature>
<evidence type="ECO:0000256" key="7">
    <source>
        <dbReference type="SAM" id="MobiDB-lite"/>
    </source>
</evidence>
<dbReference type="Pfam" id="PF02397">
    <property type="entry name" value="Bac_transf"/>
    <property type="match status" value="1"/>
</dbReference>
<feature type="transmembrane region" description="Helical" evidence="8">
    <location>
        <begin position="146"/>
        <end position="164"/>
    </location>
</feature>
<evidence type="ECO:0000256" key="2">
    <source>
        <dbReference type="ARBA" id="ARBA00006464"/>
    </source>
</evidence>
<proteinExistence type="inferred from homology"/>
<comment type="caution">
    <text evidence="10">The sequence shown here is derived from an EMBL/GenBank/DDBJ whole genome shotgun (WGS) entry which is preliminary data.</text>
</comment>
<dbReference type="InterPro" id="IPR017475">
    <property type="entry name" value="EPS_sugar_tfrase"/>
</dbReference>
<feature type="region of interest" description="Disordered" evidence="7">
    <location>
        <begin position="1"/>
        <end position="28"/>
    </location>
</feature>
<feature type="transmembrane region" description="Helical" evidence="8">
    <location>
        <begin position="396"/>
        <end position="415"/>
    </location>
</feature>
<dbReference type="NCBIfam" id="TIGR03025">
    <property type="entry name" value="EPS_sugtrans"/>
    <property type="match status" value="1"/>
</dbReference>
<keyword evidence="4 8" id="KW-0812">Transmembrane</keyword>
<evidence type="ECO:0000313" key="11">
    <source>
        <dbReference type="Proteomes" id="UP001500236"/>
    </source>
</evidence>
<evidence type="ECO:0000256" key="6">
    <source>
        <dbReference type="ARBA" id="ARBA00023136"/>
    </source>
</evidence>
<accession>A0ABP6M0S4</accession>
<sequence>MSLDIVPESDAVDPSRGRAAPMDQAPELWSGPVSEQVSAAALTVPHTWAEASAELRTLTHRRRGAWRLADPGGAGRGVSGAPRVLVPDAVVTDDVVTDAAVPVSLVGTGELRRWHRRVSGGIAATDQLLILVTLLALHVLGVVPSGVGEVSLSVGVLLVWGLLLTVARTRDPGRLGTGVRELGRVLTASGAVLGLTAVLGLLLPQASLRPWALAAIPAGVVVLLLGRLAWRRTLRRRRGSGEGVRRALIIGESDKVGHLADHLRRLGPDSGFLPVRLLIREPRDEDVIAPGAVVSESRATREQIIAQARDAVTRDAADTVILTGADQLTPQALRELGWALAALDVTLVTAPSLSEVSASRLHTTSVHGVPLVQVDYPQLSGAAAALKRAFDIGFSLAALLGLLPLLAVVAVLVRLDSPGPALFSQTRVGLRHERFRMLKFRSMVTDAEARRDDLLAVSEGNTVMFKMRHDPRVTRVGAVIRRLSIDELPQFLNVLRGEMSVVGPRPPLVSEVENYAESDERRLLVKPGITGPWQVGGRSDLSWEESVRLDLYYVENWSLTSDIGIVLRTLRAVVRGAGAY</sequence>
<dbReference type="InterPro" id="IPR003362">
    <property type="entry name" value="Bact_transf"/>
</dbReference>
<name>A0ABP6M0S4_9MICC</name>
<feature type="transmembrane region" description="Helical" evidence="8">
    <location>
        <begin position="210"/>
        <end position="230"/>
    </location>
</feature>
<evidence type="ECO:0000256" key="3">
    <source>
        <dbReference type="ARBA" id="ARBA00022679"/>
    </source>
</evidence>
<dbReference type="PANTHER" id="PTHR30576">
    <property type="entry name" value="COLANIC BIOSYNTHESIS UDP-GLUCOSE LIPID CARRIER TRANSFERASE"/>
    <property type="match status" value="1"/>
</dbReference>
<dbReference type="EMBL" id="BAAAVT010000015">
    <property type="protein sequence ID" value="GAA3070591.1"/>
    <property type="molecule type" value="Genomic_DNA"/>
</dbReference>
<comment type="similarity">
    <text evidence="2">Belongs to the bacterial sugar transferase family.</text>
</comment>
<dbReference type="Proteomes" id="UP001500236">
    <property type="component" value="Unassembled WGS sequence"/>
</dbReference>
<feature type="domain" description="Bacterial sugar transferase" evidence="9">
    <location>
        <begin position="387"/>
        <end position="574"/>
    </location>
</feature>
<protein>
    <recommendedName>
        <fullName evidence="9">Bacterial sugar transferase domain-containing protein</fullName>
    </recommendedName>
</protein>
<evidence type="ECO:0000256" key="4">
    <source>
        <dbReference type="ARBA" id="ARBA00022692"/>
    </source>
</evidence>
<keyword evidence="6 8" id="KW-0472">Membrane</keyword>
<dbReference type="RefSeq" id="WP_344680975.1">
    <property type="nucleotide sequence ID" value="NZ_BAAAVT010000015.1"/>
</dbReference>
<gene>
    <name evidence="10" type="ORF">GCM10010529_23640</name>
</gene>
<reference evidence="11" key="1">
    <citation type="journal article" date="2019" name="Int. J. Syst. Evol. Microbiol.">
        <title>The Global Catalogue of Microorganisms (GCM) 10K type strain sequencing project: providing services to taxonomists for standard genome sequencing and annotation.</title>
        <authorList>
            <consortium name="The Broad Institute Genomics Platform"/>
            <consortium name="The Broad Institute Genome Sequencing Center for Infectious Disease"/>
            <person name="Wu L."/>
            <person name="Ma J."/>
        </authorList>
    </citation>
    <scope>NUCLEOTIDE SEQUENCE [LARGE SCALE GENOMIC DNA]</scope>
    <source>
        <strain evidence="11">JCM 14309</strain>
    </source>
</reference>
<comment type="subcellular location">
    <subcellularLocation>
        <location evidence="1">Membrane</location>
        <topology evidence="1">Multi-pass membrane protein</topology>
    </subcellularLocation>
</comment>
<keyword evidence="5 8" id="KW-1133">Transmembrane helix</keyword>
<keyword evidence="3" id="KW-0808">Transferase</keyword>
<evidence type="ECO:0000256" key="1">
    <source>
        <dbReference type="ARBA" id="ARBA00004141"/>
    </source>
</evidence>
<feature type="transmembrane region" description="Helical" evidence="8">
    <location>
        <begin position="121"/>
        <end position="140"/>
    </location>
</feature>
<evidence type="ECO:0000259" key="9">
    <source>
        <dbReference type="Pfam" id="PF02397"/>
    </source>
</evidence>
<evidence type="ECO:0000313" key="10">
    <source>
        <dbReference type="EMBL" id="GAA3070591.1"/>
    </source>
</evidence>
<evidence type="ECO:0000256" key="5">
    <source>
        <dbReference type="ARBA" id="ARBA00022989"/>
    </source>
</evidence>
<organism evidence="10 11">
    <name type="scientific">Nesterenkonia aethiopica</name>
    <dbReference type="NCBI Taxonomy" id="269144"/>
    <lineage>
        <taxon>Bacteria</taxon>
        <taxon>Bacillati</taxon>
        <taxon>Actinomycetota</taxon>
        <taxon>Actinomycetes</taxon>
        <taxon>Micrococcales</taxon>
        <taxon>Micrococcaceae</taxon>
        <taxon>Nesterenkonia</taxon>
    </lineage>
</organism>
<dbReference type="PANTHER" id="PTHR30576:SF10">
    <property type="entry name" value="SLL5057 PROTEIN"/>
    <property type="match status" value="1"/>
</dbReference>